<dbReference type="GO" id="GO:0016787">
    <property type="term" value="F:hydrolase activity"/>
    <property type="evidence" value="ECO:0007669"/>
    <property type="project" value="UniProtKB-KW"/>
</dbReference>
<accession>A0A351U2P2</accession>
<proteinExistence type="predicted"/>
<evidence type="ECO:0000313" key="7">
    <source>
        <dbReference type="Proteomes" id="UP000777265"/>
    </source>
</evidence>
<evidence type="ECO:0000256" key="1">
    <source>
        <dbReference type="ARBA" id="ARBA00001947"/>
    </source>
</evidence>
<dbReference type="GO" id="GO:0046872">
    <property type="term" value="F:metal ion binding"/>
    <property type="evidence" value="ECO:0007669"/>
    <property type="project" value="UniProtKB-KW"/>
</dbReference>
<comment type="cofactor">
    <cofactor evidence="1">
        <name>Zn(2+)</name>
        <dbReference type="ChEBI" id="CHEBI:29105"/>
    </cofactor>
</comment>
<dbReference type="SUPFAM" id="SSF56281">
    <property type="entry name" value="Metallo-hydrolase/oxidoreductase"/>
    <property type="match status" value="1"/>
</dbReference>
<evidence type="ECO:0000259" key="5">
    <source>
        <dbReference type="SMART" id="SM00849"/>
    </source>
</evidence>
<dbReference type="PANTHER" id="PTHR46233:SF3">
    <property type="entry name" value="HYDROXYACYLGLUTATHIONE HYDROLASE GLOC"/>
    <property type="match status" value="1"/>
</dbReference>
<dbReference type="InterPro" id="IPR051453">
    <property type="entry name" value="MBL_Glyoxalase_II"/>
</dbReference>
<name>A0A351U2P2_9BACT</name>
<dbReference type="Proteomes" id="UP000777265">
    <property type="component" value="Unassembled WGS sequence"/>
</dbReference>
<dbReference type="CDD" id="cd06262">
    <property type="entry name" value="metallo-hydrolase-like_MBL-fold"/>
    <property type="match status" value="1"/>
</dbReference>
<protein>
    <submittedName>
        <fullName evidence="6">MBL fold metallo-hydrolase</fullName>
    </submittedName>
</protein>
<evidence type="ECO:0000256" key="2">
    <source>
        <dbReference type="ARBA" id="ARBA00022723"/>
    </source>
</evidence>
<reference evidence="6" key="1">
    <citation type="journal article" date="2020" name="Biotechnol. Biofuels">
        <title>New insights from the biogas microbiome by comprehensive genome-resolved metagenomics of nearly 1600 species originating from multiple anaerobic digesters.</title>
        <authorList>
            <person name="Campanaro S."/>
            <person name="Treu L."/>
            <person name="Rodriguez-R L.M."/>
            <person name="Kovalovszki A."/>
            <person name="Ziels R.M."/>
            <person name="Maus I."/>
            <person name="Zhu X."/>
            <person name="Kougias P.G."/>
            <person name="Basile A."/>
            <person name="Luo G."/>
            <person name="Schluter A."/>
            <person name="Konstantinidis K.T."/>
            <person name="Angelidaki I."/>
        </authorList>
    </citation>
    <scope>NUCLEOTIDE SEQUENCE</scope>
    <source>
        <strain evidence="6">AS06rmzACSIP_7</strain>
    </source>
</reference>
<organism evidence="6 7">
    <name type="scientific">Syntrophorhabdus aromaticivorans</name>
    <dbReference type="NCBI Taxonomy" id="328301"/>
    <lineage>
        <taxon>Bacteria</taxon>
        <taxon>Pseudomonadati</taxon>
        <taxon>Thermodesulfobacteriota</taxon>
        <taxon>Syntrophorhabdia</taxon>
        <taxon>Syntrophorhabdales</taxon>
        <taxon>Syntrophorhabdaceae</taxon>
        <taxon>Syntrophorhabdus</taxon>
    </lineage>
</organism>
<dbReference type="InterPro" id="IPR036866">
    <property type="entry name" value="RibonucZ/Hydroxyglut_hydro"/>
</dbReference>
<dbReference type="STRING" id="909663.GCA_000512235_03539"/>
<dbReference type="PANTHER" id="PTHR46233">
    <property type="entry name" value="HYDROXYACYLGLUTATHIONE HYDROLASE GLOC"/>
    <property type="match status" value="1"/>
</dbReference>
<keyword evidence="2" id="KW-0479">Metal-binding</keyword>
<evidence type="ECO:0000256" key="4">
    <source>
        <dbReference type="ARBA" id="ARBA00022833"/>
    </source>
</evidence>
<dbReference type="EMBL" id="JAAYEE010000270">
    <property type="protein sequence ID" value="NLW36586.1"/>
    <property type="molecule type" value="Genomic_DNA"/>
</dbReference>
<reference evidence="6" key="2">
    <citation type="submission" date="2020-01" db="EMBL/GenBank/DDBJ databases">
        <authorList>
            <person name="Campanaro S."/>
        </authorList>
    </citation>
    <scope>NUCLEOTIDE SEQUENCE</scope>
    <source>
        <strain evidence="6">AS06rmzACSIP_7</strain>
    </source>
</reference>
<comment type="caution">
    <text evidence="6">The sequence shown here is derived from an EMBL/GenBank/DDBJ whole genome shotgun (WGS) entry which is preliminary data.</text>
</comment>
<dbReference type="Gene3D" id="3.60.15.10">
    <property type="entry name" value="Ribonuclease Z/Hydroxyacylglutathione hydrolase-like"/>
    <property type="match status" value="1"/>
</dbReference>
<dbReference type="AlphaFoldDB" id="A0A351U2P2"/>
<feature type="domain" description="Metallo-beta-lactamase" evidence="5">
    <location>
        <begin position="19"/>
        <end position="195"/>
    </location>
</feature>
<evidence type="ECO:0000256" key="3">
    <source>
        <dbReference type="ARBA" id="ARBA00022801"/>
    </source>
</evidence>
<evidence type="ECO:0000313" key="6">
    <source>
        <dbReference type="EMBL" id="NLW36586.1"/>
    </source>
</evidence>
<sequence>MRLFDDFYVYPWVSYQENNCNTVFIDGPIPTLIDPGHAHLFNHVMDGMAQDGKAVERVKLIICTHSHPDHIEAIDRFDNGVLKAISREEYRYLGEEGKELFLMTGCQMPKKPFKLFLTEGQVNLGGKTFRVIPAPGHSPGSVCLYWEEKKLLMSGDTVFYMGVGRTDLPGGDTETLGRSIEQISKLTIEYLIPGHGELLKGKKTVKRNFELILSEFF</sequence>
<dbReference type="SMART" id="SM00849">
    <property type="entry name" value="Lactamase_B"/>
    <property type="match status" value="1"/>
</dbReference>
<gene>
    <name evidence="6" type="ORF">GXY80_14080</name>
</gene>
<dbReference type="Pfam" id="PF00753">
    <property type="entry name" value="Lactamase_B"/>
    <property type="match status" value="1"/>
</dbReference>
<dbReference type="InterPro" id="IPR001279">
    <property type="entry name" value="Metallo-B-lactamas"/>
</dbReference>
<keyword evidence="4" id="KW-0862">Zinc</keyword>
<keyword evidence="3" id="KW-0378">Hydrolase</keyword>